<dbReference type="GO" id="GO:0005886">
    <property type="term" value="C:plasma membrane"/>
    <property type="evidence" value="ECO:0007669"/>
    <property type="project" value="TreeGrafter"/>
</dbReference>
<feature type="transmembrane region" description="Helical" evidence="2">
    <location>
        <begin position="28"/>
        <end position="51"/>
    </location>
</feature>
<feature type="transmembrane region" description="Helical" evidence="2">
    <location>
        <begin position="119"/>
        <end position="145"/>
    </location>
</feature>
<dbReference type="InterPro" id="IPR000045">
    <property type="entry name" value="Prepilin_IV_endopep_pep"/>
</dbReference>
<dbReference type="AlphaFoldDB" id="A0A3A4FA76"/>
<evidence type="ECO:0000256" key="2">
    <source>
        <dbReference type="SAM" id="Phobius"/>
    </source>
</evidence>
<comment type="caution">
    <text evidence="4">The sequence shown here is derived from an EMBL/GenBank/DDBJ whole genome shotgun (WGS) entry which is preliminary data.</text>
</comment>
<dbReference type="EMBL" id="QYZP01000002">
    <property type="protein sequence ID" value="RJN32057.1"/>
    <property type="molecule type" value="Genomic_DNA"/>
</dbReference>
<dbReference type="InterPro" id="IPR050882">
    <property type="entry name" value="Prepilin_peptidase/N-MTase"/>
</dbReference>
<dbReference type="PANTHER" id="PTHR30487:SF0">
    <property type="entry name" value="PREPILIN LEADER PEPTIDASE_N-METHYLTRANSFERASE-RELATED"/>
    <property type="match status" value="1"/>
</dbReference>
<evidence type="ECO:0000259" key="3">
    <source>
        <dbReference type="Pfam" id="PF01478"/>
    </source>
</evidence>
<accession>A0A3A4FA76</accession>
<keyword evidence="5" id="KW-1185">Reference proteome</keyword>
<dbReference type="Gene3D" id="1.20.120.1220">
    <property type="match status" value="1"/>
</dbReference>
<evidence type="ECO:0000313" key="5">
    <source>
        <dbReference type="Proteomes" id="UP000266615"/>
    </source>
</evidence>
<proteinExistence type="inferred from homology"/>
<dbReference type="Pfam" id="PF01478">
    <property type="entry name" value="Peptidase_A24"/>
    <property type="match status" value="1"/>
</dbReference>
<feature type="transmembrane region" description="Helical" evidence="2">
    <location>
        <begin position="87"/>
        <end position="107"/>
    </location>
</feature>
<comment type="similarity">
    <text evidence="1">Belongs to the peptidase A24 family.</text>
</comment>
<dbReference type="GO" id="GO:0006465">
    <property type="term" value="P:signal peptide processing"/>
    <property type="evidence" value="ECO:0007669"/>
    <property type="project" value="TreeGrafter"/>
</dbReference>
<keyword evidence="2" id="KW-0472">Membrane</keyword>
<dbReference type="PANTHER" id="PTHR30487">
    <property type="entry name" value="TYPE 4 PREPILIN-LIKE PROTEINS LEADER PEPTIDE-PROCESSING ENZYME"/>
    <property type="match status" value="1"/>
</dbReference>
<feature type="domain" description="Prepilin type IV endopeptidase peptidase" evidence="3">
    <location>
        <begin position="41"/>
        <end position="150"/>
    </location>
</feature>
<feature type="transmembrane region" description="Helical" evidence="2">
    <location>
        <begin position="165"/>
        <end position="181"/>
    </location>
</feature>
<feature type="transmembrane region" description="Helical" evidence="2">
    <location>
        <begin position="63"/>
        <end position="81"/>
    </location>
</feature>
<reference evidence="4 5" key="1">
    <citation type="submission" date="2018-09" db="EMBL/GenBank/DDBJ databases">
        <title>Nesterenkonia natronophila sp. nov., an alkaliphilic actinobacteriume isolated from a soda lake, and emended description of the genus Nesterenkonia.</title>
        <authorList>
            <person name="Menes R.J."/>
            <person name="Iriarte A."/>
        </authorList>
    </citation>
    <scope>NUCLEOTIDE SEQUENCE [LARGE SCALE GENOMIC DNA]</scope>
    <source>
        <strain evidence="4 5">M8</strain>
    </source>
</reference>
<protein>
    <submittedName>
        <fullName evidence="4">Prepilin peptidase</fullName>
    </submittedName>
</protein>
<evidence type="ECO:0000313" key="4">
    <source>
        <dbReference type="EMBL" id="RJN32057.1"/>
    </source>
</evidence>
<dbReference type="GO" id="GO:0004190">
    <property type="term" value="F:aspartic-type endopeptidase activity"/>
    <property type="evidence" value="ECO:0007669"/>
    <property type="project" value="InterPro"/>
</dbReference>
<gene>
    <name evidence="4" type="ORF">D3250_08205</name>
</gene>
<keyword evidence="2" id="KW-1133">Transmembrane helix</keyword>
<sequence length="182" mass="18683">MLSRSWGISRPVVSYIGELLTAGSPAQLVAGLLLVVAGLSFAVCGTALAIIDAQQHRLPNRIVYPWSGFTVGLLVLVTFLLSDAASLGRAVAAGLAWGTLFLAVTVIHPPAIGMGDVKLAVVLGLYTGFFGWEVFAVGVALSFLLGGLVSVGLLVTQQVSSSTKIAFGPFLILGSAAALMLS</sequence>
<dbReference type="Proteomes" id="UP000266615">
    <property type="component" value="Unassembled WGS sequence"/>
</dbReference>
<organism evidence="4 5">
    <name type="scientific">Nesterenkonia natronophila</name>
    <dbReference type="NCBI Taxonomy" id="2174932"/>
    <lineage>
        <taxon>Bacteria</taxon>
        <taxon>Bacillati</taxon>
        <taxon>Actinomycetota</taxon>
        <taxon>Actinomycetes</taxon>
        <taxon>Micrococcales</taxon>
        <taxon>Micrococcaceae</taxon>
        <taxon>Nesterenkonia</taxon>
    </lineage>
</organism>
<name>A0A3A4FA76_9MICC</name>
<evidence type="ECO:0000256" key="1">
    <source>
        <dbReference type="ARBA" id="ARBA00005801"/>
    </source>
</evidence>
<keyword evidence="2" id="KW-0812">Transmembrane</keyword>